<gene>
    <name evidence="2" type="ORF">HNQ55_001321</name>
</gene>
<dbReference type="RefSeq" id="WP_184423637.1">
    <property type="nucleotide sequence ID" value="NZ_AP027362.1"/>
</dbReference>
<keyword evidence="1" id="KW-0812">Transmembrane</keyword>
<organism evidence="2 3">
    <name type="scientific">Thalassotalea piscium</name>
    <dbReference type="NCBI Taxonomy" id="1230533"/>
    <lineage>
        <taxon>Bacteria</taxon>
        <taxon>Pseudomonadati</taxon>
        <taxon>Pseudomonadota</taxon>
        <taxon>Gammaproteobacteria</taxon>
        <taxon>Alteromonadales</taxon>
        <taxon>Colwelliaceae</taxon>
        <taxon>Thalassotalea</taxon>
    </lineage>
</organism>
<feature type="transmembrane region" description="Helical" evidence="1">
    <location>
        <begin position="101"/>
        <end position="126"/>
    </location>
</feature>
<evidence type="ECO:0000256" key="1">
    <source>
        <dbReference type="SAM" id="Phobius"/>
    </source>
</evidence>
<sequence length="192" mass="21182">MTKHIGFILNIFAIALFIPGILLPMFSLDMTLSAGIGTSLLNTDIVNKELSLIGTIEELWLDQRVLVAILIFAFSICIPILKSFLLLIAYFKKHTLLEKRLVNFVGAIGKWSMADVFVVAIFLAVLSTNHAETTSAHQLNIFGFNINLQMSSETLSAVGQGFYYFAAYCLVSLLACQVVQWSLTAKPSELTT</sequence>
<proteinExistence type="predicted"/>
<dbReference type="AlphaFoldDB" id="A0A7X0TT45"/>
<dbReference type="EMBL" id="JACHHU010000008">
    <property type="protein sequence ID" value="MBB6542821.1"/>
    <property type="molecule type" value="Genomic_DNA"/>
</dbReference>
<dbReference type="InterPro" id="IPR007498">
    <property type="entry name" value="PqiA-like"/>
</dbReference>
<feature type="transmembrane region" description="Helical" evidence="1">
    <location>
        <begin position="7"/>
        <end position="26"/>
    </location>
</feature>
<evidence type="ECO:0000313" key="3">
    <source>
        <dbReference type="Proteomes" id="UP000537141"/>
    </source>
</evidence>
<comment type="caution">
    <text evidence="2">The sequence shown here is derived from an EMBL/GenBank/DDBJ whole genome shotgun (WGS) entry which is preliminary data.</text>
</comment>
<name>A0A7X0TT45_9GAMM</name>
<protein>
    <submittedName>
        <fullName evidence="2">Putative paraquat-inducible protein A</fullName>
    </submittedName>
</protein>
<accession>A0A7X0TT45</accession>
<evidence type="ECO:0000313" key="2">
    <source>
        <dbReference type="EMBL" id="MBB6542821.1"/>
    </source>
</evidence>
<feature type="transmembrane region" description="Helical" evidence="1">
    <location>
        <begin position="162"/>
        <end position="183"/>
    </location>
</feature>
<feature type="transmembrane region" description="Helical" evidence="1">
    <location>
        <begin position="65"/>
        <end position="89"/>
    </location>
</feature>
<dbReference type="Pfam" id="PF04403">
    <property type="entry name" value="PqiA"/>
    <property type="match status" value="1"/>
</dbReference>
<keyword evidence="3" id="KW-1185">Reference proteome</keyword>
<reference evidence="2 3" key="1">
    <citation type="submission" date="2020-08" db="EMBL/GenBank/DDBJ databases">
        <title>Genomic Encyclopedia of Type Strains, Phase IV (KMG-IV): sequencing the most valuable type-strain genomes for metagenomic binning, comparative biology and taxonomic classification.</title>
        <authorList>
            <person name="Goeker M."/>
        </authorList>
    </citation>
    <scope>NUCLEOTIDE SEQUENCE [LARGE SCALE GENOMIC DNA]</scope>
    <source>
        <strain evidence="2 3">DSM 26287</strain>
    </source>
</reference>
<keyword evidence="1" id="KW-1133">Transmembrane helix</keyword>
<keyword evidence="1" id="KW-0472">Membrane</keyword>
<dbReference type="Proteomes" id="UP000537141">
    <property type="component" value="Unassembled WGS sequence"/>
</dbReference>